<proteinExistence type="predicted"/>
<accession>M0E6T5</accession>
<evidence type="ECO:0000313" key="2">
    <source>
        <dbReference type="Proteomes" id="UP000011514"/>
    </source>
</evidence>
<reference evidence="1 2" key="1">
    <citation type="journal article" date="2014" name="PLoS Genet.">
        <title>Phylogenetically driven sequencing of extremely halophilic archaea reveals strategies for static and dynamic osmo-response.</title>
        <authorList>
            <person name="Becker E.A."/>
            <person name="Seitzer P.M."/>
            <person name="Tritt A."/>
            <person name="Larsen D."/>
            <person name="Krusor M."/>
            <person name="Yao A.I."/>
            <person name="Wu D."/>
            <person name="Madern D."/>
            <person name="Eisen J.A."/>
            <person name="Darling A.E."/>
            <person name="Facciotti M.T."/>
        </authorList>
    </citation>
    <scope>NUCLEOTIDE SEQUENCE [LARGE SCALE GENOMIC DNA]</scope>
    <source>
        <strain evidence="1 2">DSM 1137</strain>
    </source>
</reference>
<keyword evidence="2" id="KW-1185">Reference proteome</keyword>
<sequence>MKCLKQKVRGIADRISAEFGESATRTTPSFSSVATRSFSSVATRSTSRSCATGARRRPTPFREPVATAVSVSEMADVETEAF</sequence>
<protein>
    <submittedName>
        <fullName evidence="1">Uncharacterized protein</fullName>
    </submittedName>
</protein>
<dbReference type="AlphaFoldDB" id="M0E6T5"/>
<organism evidence="1 2">
    <name type="scientific">Halorubrum saccharovorum DSM 1137</name>
    <dbReference type="NCBI Taxonomy" id="1227484"/>
    <lineage>
        <taxon>Archaea</taxon>
        <taxon>Methanobacteriati</taxon>
        <taxon>Methanobacteriota</taxon>
        <taxon>Stenosarchaea group</taxon>
        <taxon>Halobacteria</taxon>
        <taxon>Halobacteriales</taxon>
        <taxon>Haloferacaceae</taxon>
        <taxon>Halorubrum</taxon>
    </lineage>
</organism>
<name>M0E6T5_9EURY</name>
<gene>
    <name evidence="1" type="ORF">C471_00140</name>
</gene>
<dbReference type="Proteomes" id="UP000011514">
    <property type="component" value="Unassembled WGS sequence"/>
</dbReference>
<evidence type="ECO:0000313" key="1">
    <source>
        <dbReference type="EMBL" id="ELZ43480.1"/>
    </source>
</evidence>
<dbReference type="EMBL" id="AOJE01000005">
    <property type="protein sequence ID" value="ELZ43480.1"/>
    <property type="molecule type" value="Genomic_DNA"/>
</dbReference>
<comment type="caution">
    <text evidence="1">The sequence shown here is derived from an EMBL/GenBank/DDBJ whole genome shotgun (WGS) entry which is preliminary data.</text>
</comment>